<dbReference type="InterPro" id="IPR000068">
    <property type="entry name" value="GPCR_3_Ca_sens_rcpt-rel"/>
</dbReference>
<dbReference type="SUPFAM" id="SSF81321">
    <property type="entry name" value="Family A G protein-coupled receptor-like"/>
    <property type="match status" value="1"/>
</dbReference>
<gene>
    <name evidence="7" type="primary">OR14A2</name>
    <name evidence="7" type="ORF">L345_10781</name>
</gene>
<feature type="non-terminal residue" evidence="7">
    <location>
        <position position="255"/>
    </location>
</feature>
<sequence>MVILVAFFLDSFIFAFIFASYIHIFSAVMKIPTTQSRHKVFSTCTPHLTVFSLFIITAVFSYMRPNSLSTPVDLLSAVLYTALPPFTYGSIATRNSDTMPPSFYCMVPNDVHQYLGIIQLLQYFGWTWVGLSAVDDDSGEYFLEMIEQLFYQNSICSAFTKRIPKQASWNIEDRMNNIYEFLTHGTASTYIVYDARKSKDFCEQVFNCEFPKAQEPMGLSGICTGKERLQNLPGSLFELFVSGHMCSIYSSVYTI</sequence>
<dbReference type="GO" id="GO:0004984">
    <property type="term" value="F:olfactory receptor activity"/>
    <property type="evidence" value="ECO:0007669"/>
    <property type="project" value="InterPro"/>
</dbReference>
<keyword evidence="8" id="KW-1185">Reference proteome</keyword>
<dbReference type="InterPro" id="IPR001828">
    <property type="entry name" value="ANF_lig-bd_rcpt"/>
</dbReference>
<name>V8NP71_OPHHA</name>
<evidence type="ECO:0000256" key="3">
    <source>
        <dbReference type="ARBA" id="ARBA00022989"/>
    </source>
</evidence>
<dbReference type="AlphaFoldDB" id="V8NP71"/>
<evidence type="ECO:0000256" key="2">
    <source>
        <dbReference type="ARBA" id="ARBA00022692"/>
    </source>
</evidence>
<evidence type="ECO:0000256" key="4">
    <source>
        <dbReference type="ARBA" id="ARBA00023136"/>
    </source>
</evidence>
<keyword evidence="2 5" id="KW-0812">Transmembrane</keyword>
<dbReference type="Gene3D" id="3.40.50.2300">
    <property type="match status" value="1"/>
</dbReference>
<dbReference type="GO" id="GO:0005886">
    <property type="term" value="C:plasma membrane"/>
    <property type="evidence" value="ECO:0007669"/>
    <property type="project" value="TreeGrafter"/>
</dbReference>
<evidence type="ECO:0000256" key="5">
    <source>
        <dbReference type="SAM" id="Phobius"/>
    </source>
</evidence>
<keyword evidence="4 5" id="KW-0472">Membrane</keyword>
<dbReference type="InterPro" id="IPR028082">
    <property type="entry name" value="Peripla_BP_I"/>
</dbReference>
<keyword evidence="3 5" id="KW-1133">Transmembrane helix</keyword>
<protein>
    <submittedName>
        <fullName evidence="7">Olfactory receptor 14A2</fullName>
    </submittedName>
</protein>
<keyword evidence="7" id="KW-0675">Receptor</keyword>
<evidence type="ECO:0000313" key="7">
    <source>
        <dbReference type="EMBL" id="ETE63458.1"/>
    </source>
</evidence>
<feature type="transmembrane region" description="Helical" evidence="5">
    <location>
        <begin position="6"/>
        <end position="28"/>
    </location>
</feature>
<reference evidence="7 8" key="1">
    <citation type="journal article" date="2013" name="Proc. Natl. Acad. Sci. U.S.A.">
        <title>The king cobra genome reveals dynamic gene evolution and adaptation in the snake venom system.</title>
        <authorList>
            <person name="Vonk F.J."/>
            <person name="Casewell N.R."/>
            <person name="Henkel C.V."/>
            <person name="Heimberg A.M."/>
            <person name="Jansen H.J."/>
            <person name="McCleary R.J."/>
            <person name="Kerkkamp H.M."/>
            <person name="Vos R.A."/>
            <person name="Guerreiro I."/>
            <person name="Calvete J.J."/>
            <person name="Wuster W."/>
            <person name="Woods A.E."/>
            <person name="Logan J.M."/>
            <person name="Harrison R.A."/>
            <person name="Castoe T.A."/>
            <person name="de Koning A.P."/>
            <person name="Pollock D.D."/>
            <person name="Yandell M."/>
            <person name="Calderon D."/>
            <person name="Renjifo C."/>
            <person name="Currier R.B."/>
            <person name="Salgado D."/>
            <person name="Pla D."/>
            <person name="Sanz L."/>
            <person name="Hyder A.S."/>
            <person name="Ribeiro J.M."/>
            <person name="Arntzen J.W."/>
            <person name="van den Thillart G.E."/>
            <person name="Boetzer M."/>
            <person name="Pirovano W."/>
            <person name="Dirks R.P."/>
            <person name="Spaink H.P."/>
            <person name="Duboule D."/>
            <person name="McGlinn E."/>
            <person name="Kini R.M."/>
            <person name="Richardson M.K."/>
        </authorList>
    </citation>
    <scope>NUCLEOTIDE SEQUENCE</scope>
    <source>
        <tissue evidence="7">Blood</tissue>
    </source>
</reference>
<evidence type="ECO:0000256" key="1">
    <source>
        <dbReference type="ARBA" id="ARBA00004370"/>
    </source>
</evidence>
<feature type="domain" description="Receptor ligand binding region" evidence="6">
    <location>
        <begin position="82"/>
        <end position="182"/>
    </location>
</feature>
<proteinExistence type="predicted"/>
<dbReference type="Proteomes" id="UP000018936">
    <property type="component" value="Unassembled WGS sequence"/>
</dbReference>
<evidence type="ECO:0000313" key="8">
    <source>
        <dbReference type="Proteomes" id="UP000018936"/>
    </source>
</evidence>
<accession>V8NP71</accession>
<dbReference type="OrthoDB" id="5984008at2759"/>
<dbReference type="EMBL" id="AZIM01002736">
    <property type="protein sequence ID" value="ETE63458.1"/>
    <property type="molecule type" value="Genomic_DNA"/>
</dbReference>
<dbReference type="PANTHER" id="PTHR24061">
    <property type="entry name" value="CALCIUM-SENSING RECEPTOR-RELATED"/>
    <property type="match status" value="1"/>
</dbReference>
<organism evidence="7 8">
    <name type="scientific">Ophiophagus hannah</name>
    <name type="common">King cobra</name>
    <name type="synonym">Naja hannah</name>
    <dbReference type="NCBI Taxonomy" id="8665"/>
    <lineage>
        <taxon>Eukaryota</taxon>
        <taxon>Metazoa</taxon>
        <taxon>Chordata</taxon>
        <taxon>Craniata</taxon>
        <taxon>Vertebrata</taxon>
        <taxon>Euteleostomi</taxon>
        <taxon>Lepidosauria</taxon>
        <taxon>Squamata</taxon>
        <taxon>Bifurcata</taxon>
        <taxon>Unidentata</taxon>
        <taxon>Episquamata</taxon>
        <taxon>Toxicofera</taxon>
        <taxon>Serpentes</taxon>
        <taxon>Colubroidea</taxon>
        <taxon>Elapidae</taxon>
        <taxon>Elapinae</taxon>
        <taxon>Ophiophagus</taxon>
    </lineage>
</organism>
<comment type="subcellular location">
    <subcellularLocation>
        <location evidence="1">Membrane</location>
    </subcellularLocation>
</comment>
<dbReference type="PANTHER" id="PTHR24061:SF599">
    <property type="entry name" value="G-PROTEIN COUPLED RECEPTORS FAMILY 3 PROFILE DOMAIN-CONTAINING PROTEIN"/>
    <property type="match status" value="1"/>
</dbReference>
<dbReference type="Pfam" id="PF01094">
    <property type="entry name" value="ANF_receptor"/>
    <property type="match status" value="1"/>
</dbReference>
<dbReference type="GO" id="GO:0004930">
    <property type="term" value="F:G protein-coupled receptor activity"/>
    <property type="evidence" value="ECO:0007669"/>
    <property type="project" value="InterPro"/>
</dbReference>
<dbReference type="SUPFAM" id="SSF53822">
    <property type="entry name" value="Periplasmic binding protein-like I"/>
    <property type="match status" value="1"/>
</dbReference>
<comment type="caution">
    <text evidence="7">The sequence shown here is derived from an EMBL/GenBank/DDBJ whole genome shotgun (WGS) entry which is preliminary data.</text>
</comment>
<evidence type="ECO:0000259" key="6">
    <source>
        <dbReference type="Pfam" id="PF01094"/>
    </source>
</evidence>
<feature type="transmembrane region" description="Helical" evidence="5">
    <location>
        <begin position="40"/>
        <end position="63"/>
    </location>
</feature>